<evidence type="ECO:0000313" key="2">
    <source>
        <dbReference type="EMBL" id="MBS8122031.1"/>
    </source>
</evidence>
<keyword evidence="3" id="KW-1185">Reference proteome</keyword>
<sequence length="108" mass="11988">MNKKIILGTIILSATGIMTSAYANNYVLGSNNTNEIINLPAENGKINLPAEINNKFGSIRKNLNKYKMKQLKEIKELAKNGNFEGARELAEEYGLGNVIKKIKNGYQN</sequence>
<dbReference type="EMBL" id="JAEDAM010000033">
    <property type="protein sequence ID" value="MBS8122031.1"/>
    <property type="molecule type" value="Genomic_DNA"/>
</dbReference>
<feature type="signal peptide" evidence="1">
    <location>
        <begin position="1"/>
        <end position="23"/>
    </location>
</feature>
<dbReference type="Proteomes" id="UP000680365">
    <property type="component" value="Unassembled WGS sequence"/>
</dbReference>
<organism evidence="2 3">
    <name type="scientific">Candidatus Vampirococcus lugosii</name>
    <dbReference type="NCBI Taxonomy" id="2789015"/>
    <lineage>
        <taxon>Bacteria</taxon>
        <taxon>Candidatus Absconditibacteriota</taxon>
        <taxon>Vampirococcus</taxon>
    </lineage>
</organism>
<dbReference type="RefSeq" id="WP_213349111.1">
    <property type="nucleotide sequence ID" value="NZ_JAEDAM010000033.1"/>
</dbReference>
<protein>
    <submittedName>
        <fullName evidence="2">Uncharacterized protein</fullName>
    </submittedName>
</protein>
<evidence type="ECO:0000256" key="1">
    <source>
        <dbReference type="SAM" id="SignalP"/>
    </source>
</evidence>
<accession>A0ABS5QMW6</accession>
<keyword evidence="1" id="KW-0732">Signal</keyword>
<reference evidence="2 3" key="1">
    <citation type="journal article" date="2021" name="Nat. Commun.">
        <title>Reductive evolution and unique predatory mode in the CPR bacterium Vampirococcus lugosii.</title>
        <authorList>
            <person name="Moreira D."/>
            <person name="Zivanovic Y."/>
            <person name="Lopez-Archilla A.I."/>
            <person name="Iniesto M."/>
            <person name="Lopez-Garcia P."/>
        </authorList>
    </citation>
    <scope>NUCLEOTIDE SEQUENCE [LARGE SCALE GENOMIC DNA]</scope>
    <source>
        <strain evidence="2">Chiprana</strain>
    </source>
</reference>
<comment type="caution">
    <text evidence="2">The sequence shown here is derived from an EMBL/GenBank/DDBJ whole genome shotgun (WGS) entry which is preliminary data.</text>
</comment>
<feature type="chain" id="PRO_5046151156" evidence="1">
    <location>
        <begin position="24"/>
        <end position="108"/>
    </location>
</feature>
<evidence type="ECO:0000313" key="3">
    <source>
        <dbReference type="Proteomes" id="UP000680365"/>
    </source>
</evidence>
<proteinExistence type="predicted"/>
<name>A0ABS5QMW6_9BACT</name>
<gene>
    <name evidence="2" type="ORF">VAMP_70n54</name>
</gene>